<reference evidence="2" key="1">
    <citation type="journal article" date="2019" name="Int. J. Syst. Evol. Microbiol.">
        <title>The Global Catalogue of Microorganisms (GCM) 10K type strain sequencing project: providing services to taxonomists for standard genome sequencing and annotation.</title>
        <authorList>
            <consortium name="The Broad Institute Genomics Platform"/>
            <consortium name="The Broad Institute Genome Sequencing Center for Infectious Disease"/>
            <person name="Wu L."/>
            <person name="Ma J."/>
        </authorList>
    </citation>
    <scope>NUCLEOTIDE SEQUENCE [LARGE SCALE GENOMIC DNA]</scope>
    <source>
        <strain evidence="2">JCM 18204</strain>
    </source>
</reference>
<gene>
    <name evidence="1" type="ORF">GCM10023307_31740</name>
</gene>
<protein>
    <submittedName>
        <fullName evidence="1">Uncharacterized protein</fullName>
    </submittedName>
</protein>
<keyword evidence="2" id="KW-1185">Reference proteome</keyword>
<accession>A0ABP9BZ81</accession>
<organism evidence="1 2">
    <name type="scientific">Lysobacter hankyongensis</name>
    <dbReference type="NCBI Taxonomy" id="1176535"/>
    <lineage>
        <taxon>Bacteria</taxon>
        <taxon>Pseudomonadati</taxon>
        <taxon>Pseudomonadota</taxon>
        <taxon>Gammaproteobacteria</taxon>
        <taxon>Lysobacterales</taxon>
        <taxon>Lysobacteraceae</taxon>
        <taxon>Lysobacter</taxon>
    </lineage>
</organism>
<sequence>MDVRGGWCAAACTDSGPQNLIQPKFTRIRAVSGSRNPQDIDMSFAPSRHATAFALVLALTPALATAQTPEIRRAPFPPQATGTVHTIRIIPETCAYLQGGFVADPARPYRFGAARTSKRCQARARLVDPAQAQPSAAAGWILNDLIRIPSADCPARQAVIHVWRKPANNVPPPADAQGRPRIYLEDAKRQAEAGRIAPLAQYAAVLTMEGASCR</sequence>
<comment type="caution">
    <text evidence="1">The sequence shown here is derived from an EMBL/GenBank/DDBJ whole genome shotgun (WGS) entry which is preliminary data.</text>
</comment>
<evidence type="ECO:0000313" key="2">
    <source>
        <dbReference type="Proteomes" id="UP001499959"/>
    </source>
</evidence>
<name>A0ABP9BZ81_9GAMM</name>
<dbReference type="EMBL" id="BAABJE010000017">
    <property type="protein sequence ID" value="GAA4802645.1"/>
    <property type="molecule type" value="Genomic_DNA"/>
</dbReference>
<proteinExistence type="predicted"/>
<dbReference type="Proteomes" id="UP001499959">
    <property type="component" value="Unassembled WGS sequence"/>
</dbReference>
<evidence type="ECO:0000313" key="1">
    <source>
        <dbReference type="EMBL" id="GAA4802645.1"/>
    </source>
</evidence>